<organism evidence="1 2">
    <name type="scientific">Cohnella yongneupensis</name>
    <dbReference type="NCBI Taxonomy" id="425006"/>
    <lineage>
        <taxon>Bacteria</taxon>
        <taxon>Bacillati</taxon>
        <taxon>Bacillota</taxon>
        <taxon>Bacilli</taxon>
        <taxon>Bacillales</taxon>
        <taxon>Paenibacillaceae</taxon>
        <taxon>Cohnella</taxon>
    </lineage>
</organism>
<evidence type="ECO:0008006" key="3">
    <source>
        <dbReference type="Google" id="ProtNLM"/>
    </source>
</evidence>
<accession>A0ABW0R7N1</accession>
<evidence type="ECO:0000313" key="1">
    <source>
        <dbReference type="EMBL" id="MFC5532255.1"/>
    </source>
</evidence>
<dbReference type="RefSeq" id="WP_378114224.1">
    <property type="nucleotide sequence ID" value="NZ_JBHSNC010000057.1"/>
</dbReference>
<protein>
    <recommendedName>
        <fullName evidence="3">Muconolactone isomerase domain-containing protein</fullName>
    </recommendedName>
</protein>
<sequence>MKSIKMSLVSRAGQIVNEWAVPFVRRHDALEHAMDRAEQEGHLGVLWVAVNNGGFREIAFDSHDPEAILSFARLAQPYLTMNGLDIDRFLSQPRAEGVKADASKAARSPSRS</sequence>
<dbReference type="Proteomes" id="UP001596108">
    <property type="component" value="Unassembled WGS sequence"/>
</dbReference>
<reference evidence="2" key="1">
    <citation type="journal article" date="2019" name="Int. J. Syst. Evol. Microbiol.">
        <title>The Global Catalogue of Microorganisms (GCM) 10K type strain sequencing project: providing services to taxonomists for standard genome sequencing and annotation.</title>
        <authorList>
            <consortium name="The Broad Institute Genomics Platform"/>
            <consortium name="The Broad Institute Genome Sequencing Center for Infectious Disease"/>
            <person name="Wu L."/>
            <person name="Ma J."/>
        </authorList>
    </citation>
    <scope>NUCLEOTIDE SEQUENCE [LARGE SCALE GENOMIC DNA]</scope>
    <source>
        <strain evidence="2">CGMCC 1.18578</strain>
    </source>
</reference>
<keyword evidence="2" id="KW-1185">Reference proteome</keyword>
<comment type="caution">
    <text evidence="1">The sequence shown here is derived from an EMBL/GenBank/DDBJ whole genome shotgun (WGS) entry which is preliminary data.</text>
</comment>
<proteinExistence type="predicted"/>
<evidence type="ECO:0000313" key="2">
    <source>
        <dbReference type="Proteomes" id="UP001596108"/>
    </source>
</evidence>
<dbReference type="EMBL" id="JBHSNC010000057">
    <property type="protein sequence ID" value="MFC5532255.1"/>
    <property type="molecule type" value="Genomic_DNA"/>
</dbReference>
<gene>
    <name evidence="1" type="ORF">ACFPQ4_22805</name>
</gene>
<name>A0ABW0R7N1_9BACL</name>